<sequence>MLGAMSELSTLLGETVRPLAVNDLTDLARRTIESQSGLTGMALKSALGAATKANPEAVSKGIDSALPEIVKTLSPYWNDYDPQNSAGFGNYLASRQSEVVSSVLALGDKFAERAPGPARGVYSSLRGKAEKILAPVLPELGDILERHAI</sequence>
<dbReference type="Proteomes" id="UP000244754">
    <property type="component" value="Chromosome"/>
</dbReference>
<keyword evidence="2" id="KW-1185">Reference proteome</keyword>
<name>A0A2S0WBF4_9CORY</name>
<dbReference type="EMBL" id="CP026948">
    <property type="protein sequence ID" value="AWB83083.1"/>
    <property type="molecule type" value="Genomic_DNA"/>
</dbReference>
<protein>
    <submittedName>
        <fullName evidence="1">Uncharacterized protein</fullName>
    </submittedName>
</protein>
<evidence type="ECO:0000313" key="1">
    <source>
        <dbReference type="EMBL" id="AWB83083.1"/>
    </source>
</evidence>
<gene>
    <name evidence="1" type="ORF">C3E79_00060</name>
</gene>
<accession>A0A2S0WBF4</accession>
<proteinExistence type="predicted"/>
<dbReference type="AlphaFoldDB" id="A0A2S0WBF4"/>
<organism evidence="1 2">
    <name type="scientific">Corynebacterium liangguodongii</name>
    <dbReference type="NCBI Taxonomy" id="2079535"/>
    <lineage>
        <taxon>Bacteria</taxon>
        <taxon>Bacillati</taxon>
        <taxon>Actinomycetota</taxon>
        <taxon>Actinomycetes</taxon>
        <taxon>Mycobacteriales</taxon>
        <taxon>Corynebacteriaceae</taxon>
        <taxon>Corynebacterium</taxon>
    </lineage>
</organism>
<evidence type="ECO:0000313" key="2">
    <source>
        <dbReference type="Proteomes" id="UP000244754"/>
    </source>
</evidence>
<dbReference type="OrthoDB" id="530636at2"/>
<dbReference type="Pfam" id="PF21893">
    <property type="entry name" value="DUF6918"/>
    <property type="match status" value="1"/>
</dbReference>
<reference evidence="2" key="1">
    <citation type="submission" date="2018-01" db="EMBL/GenBank/DDBJ databases">
        <authorList>
            <person name="Li J."/>
        </authorList>
    </citation>
    <scope>NUCLEOTIDE SEQUENCE [LARGE SCALE GENOMIC DNA]</scope>
    <source>
        <strain evidence="2">2184</strain>
    </source>
</reference>
<dbReference type="InterPro" id="IPR054211">
    <property type="entry name" value="DUF6918"/>
</dbReference>
<dbReference type="KEGG" id="clia:C3E79_00060"/>